<gene>
    <name evidence="1" type="ORF">IV02_18945</name>
</gene>
<accession>A0A085V2K8</accession>
<evidence type="ECO:0000313" key="2">
    <source>
        <dbReference type="Proteomes" id="UP000028643"/>
    </source>
</evidence>
<dbReference type="InterPro" id="IPR049810">
    <property type="entry name" value="S6_alt_immun-like"/>
</dbReference>
<dbReference type="AlphaFoldDB" id="A0A085V2K8"/>
<dbReference type="Proteomes" id="UP000028643">
    <property type="component" value="Unassembled WGS sequence"/>
</dbReference>
<dbReference type="PATRIC" id="fig|317.174.peg.3874"/>
<dbReference type="RefSeq" id="WP_047576928.1">
    <property type="nucleotide sequence ID" value="NZ_JPQT01000116.1"/>
</dbReference>
<dbReference type="NCBIfam" id="NF040643">
    <property type="entry name" value="S6_alt_immun"/>
    <property type="match status" value="1"/>
</dbReference>
<protein>
    <submittedName>
        <fullName evidence="1">Uncharacterized protein</fullName>
    </submittedName>
</protein>
<comment type="caution">
    <text evidence="1">The sequence shown here is derived from an EMBL/GenBank/DDBJ whole genome shotgun (WGS) entry which is preliminary data.</text>
</comment>
<sequence>MVFILISGFYPEPNPGNSLQYEKDVPQELEMRVLSAIGWESSADVPVGENDLTSEQAAAVLRVLGEPVRSDLMYSVGLCR</sequence>
<reference evidence="1 2" key="1">
    <citation type="submission" date="2014-07" db="EMBL/GenBank/DDBJ databases">
        <title>Draft Genome Sequences of Environmental Pseudomonas syringae strains.</title>
        <authorList>
            <person name="Baltrus D.A."/>
            <person name="Berge O."/>
            <person name="Morris C."/>
        </authorList>
    </citation>
    <scope>NUCLEOTIDE SEQUENCE [LARGE SCALE GENOMIC DNA]</scope>
    <source>
        <strain evidence="1 2">CEB003</strain>
    </source>
</reference>
<proteinExistence type="predicted"/>
<evidence type="ECO:0000313" key="1">
    <source>
        <dbReference type="EMBL" id="KFE49671.1"/>
    </source>
</evidence>
<dbReference type="EMBL" id="JPQT01000116">
    <property type="protein sequence ID" value="KFE49671.1"/>
    <property type="molecule type" value="Genomic_DNA"/>
</dbReference>
<organism evidence="1 2">
    <name type="scientific">Pseudomonas syringae</name>
    <dbReference type="NCBI Taxonomy" id="317"/>
    <lineage>
        <taxon>Bacteria</taxon>
        <taxon>Pseudomonadati</taxon>
        <taxon>Pseudomonadota</taxon>
        <taxon>Gammaproteobacteria</taxon>
        <taxon>Pseudomonadales</taxon>
        <taxon>Pseudomonadaceae</taxon>
        <taxon>Pseudomonas</taxon>
    </lineage>
</organism>
<name>A0A085V2K8_PSESX</name>